<evidence type="ECO:0000313" key="4">
    <source>
        <dbReference type="Proteomes" id="UP000247810"/>
    </source>
</evidence>
<dbReference type="Proteomes" id="UP000247810">
    <property type="component" value="Unassembled WGS sequence"/>
</dbReference>
<dbReference type="InterPro" id="IPR016191">
    <property type="entry name" value="Ribonuclease/ribotoxin"/>
</dbReference>
<reference evidence="3 4" key="1">
    <citation type="submission" date="2018-02" db="EMBL/GenBank/DDBJ databases">
        <title>The genomes of Aspergillus section Nigri reveals drivers in fungal speciation.</title>
        <authorList>
            <consortium name="DOE Joint Genome Institute"/>
            <person name="Vesth T.C."/>
            <person name="Nybo J."/>
            <person name="Theobald S."/>
            <person name="Brandl J."/>
            <person name="Frisvad J.C."/>
            <person name="Nielsen K.F."/>
            <person name="Lyhne E.K."/>
            <person name="Kogle M.E."/>
            <person name="Kuo A."/>
            <person name="Riley R."/>
            <person name="Clum A."/>
            <person name="Nolan M."/>
            <person name="Lipzen A."/>
            <person name="Salamov A."/>
            <person name="Henrissat B."/>
            <person name="Wiebenga A."/>
            <person name="De vries R.P."/>
            <person name="Grigoriev I.V."/>
            <person name="Mortensen U.H."/>
            <person name="Andersen M.R."/>
            <person name="Baker S.E."/>
        </authorList>
    </citation>
    <scope>NUCLEOTIDE SEQUENCE [LARGE SCALE GENOMIC DNA]</scope>
    <source>
        <strain evidence="3 4">CBS 707.79</strain>
    </source>
</reference>
<evidence type="ECO:0000256" key="2">
    <source>
        <dbReference type="ARBA" id="ARBA00022801"/>
    </source>
</evidence>
<dbReference type="EMBL" id="KZ826051">
    <property type="protein sequence ID" value="PYH89054.1"/>
    <property type="molecule type" value="Genomic_DNA"/>
</dbReference>
<keyword evidence="1" id="KW-0540">Nuclease</keyword>
<dbReference type="Pfam" id="PF00545">
    <property type="entry name" value="Ribonuclease"/>
    <property type="match status" value="1"/>
</dbReference>
<feature type="non-terminal residue" evidence="3">
    <location>
        <position position="1"/>
    </location>
</feature>
<evidence type="ECO:0000256" key="1">
    <source>
        <dbReference type="ARBA" id="ARBA00022722"/>
    </source>
</evidence>
<dbReference type="Gene3D" id="3.10.450.30">
    <property type="entry name" value="Microbial ribonucleases"/>
    <property type="match status" value="1"/>
</dbReference>
<dbReference type="InterPro" id="IPR000026">
    <property type="entry name" value="N1-like"/>
</dbReference>
<dbReference type="GO" id="GO:0004521">
    <property type="term" value="F:RNA endonuclease activity"/>
    <property type="evidence" value="ECO:0007669"/>
    <property type="project" value="InterPro"/>
</dbReference>
<keyword evidence="4" id="KW-1185">Reference proteome</keyword>
<dbReference type="OrthoDB" id="4388065at2759"/>
<keyword evidence="2" id="KW-0378">Hydrolase</keyword>
<dbReference type="SUPFAM" id="SSF53933">
    <property type="entry name" value="Microbial ribonucleases"/>
    <property type="match status" value="1"/>
</dbReference>
<dbReference type="GO" id="GO:0003723">
    <property type="term" value="F:RNA binding"/>
    <property type="evidence" value="ECO:0007669"/>
    <property type="project" value="InterPro"/>
</dbReference>
<organism evidence="3 4">
    <name type="scientific">Aspergillus ellipticus CBS 707.79</name>
    <dbReference type="NCBI Taxonomy" id="1448320"/>
    <lineage>
        <taxon>Eukaryota</taxon>
        <taxon>Fungi</taxon>
        <taxon>Dikarya</taxon>
        <taxon>Ascomycota</taxon>
        <taxon>Pezizomycotina</taxon>
        <taxon>Eurotiomycetes</taxon>
        <taxon>Eurotiomycetidae</taxon>
        <taxon>Eurotiales</taxon>
        <taxon>Aspergillaceae</taxon>
        <taxon>Aspergillus</taxon>
        <taxon>Aspergillus subgen. Circumdati</taxon>
    </lineage>
</organism>
<accession>A0A319CV87</accession>
<dbReference type="GO" id="GO:0016787">
    <property type="term" value="F:hydrolase activity"/>
    <property type="evidence" value="ECO:0007669"/>
    <property type="project" value="UniProtKB-KW"/>
</dbReference>
<gene>
    <name evidence="3" type="ORF">BO71DRAFT_337556</name>
</gene>
<evidence type="ECO:0000313" key="3">
    <source>
        <dbReference type="EMBL" id="PYH89054.1"/>
    </source>
</evidence>
<dbReference type="AlphaFoldDB" id="A0A319CV87"/>
<name>A0A319CV87_9EURO</name>
<proteinExistence type="predicted"/>
<dbReference type="VEuPathDB" id="FungiDB:BO71DRAFT_337556"/>
<sequence length="123" mass="13851">TKTWRISVATAESQMKKAGISTQGKTGYPHPYLNHDDLAWTVATCRKTNIDLLEYPVFWEGHEQINNALKTKAQAVSPIRVVYANDGGSAVYCGVMIYREVKKLEDVGGQESWKGENHFQIYT</sequence>
<protein>
    <submittedName>
        <fullName evidence="3">Uncharacterized protein</fullName>
    </submittedName>
</protein>